<dbReference type="InterPro" id="IPR014776">
    <property type="entry name" value="4pyrrole_Mease_sub2"/>
</dbReference>
<keyword evidence="9" id="KW-0456">Lyase</keyword>
<evidence type="ECO:0000256" key="15">
    <source>
        <dbReference type="RuleBase" id="RU003960"/>
    </source>
</evidence>
<dbReference type="SUPFAM" id="SSF75615">
    <property type="entry name" value="Siroheme synthase middle domains-like"/>
    <property type="match status" value="1"/>
</dbReference>
<keyword evidence="11" id="KW-0511">Multifunctional enzyme</keyword>
<evidence type="ECO:0000256" key="11">
    <source>
        <dbReference type="ARBA" id="ARBA00023268"/>
    </source>
</evidence>
<dbReference type="InterPro" id="IPR012409">
    <property type="entry name" value="Sirohaem_synth"/>
</dbReference>
<feature type="active site" description="Proton acceptor" evidence="14">
    <location>
        <position position="250"/>
    </location>
</feature>
<dbReference type="Gene3D" id="3.30.950.10">
    <property type="entry name" value="Methyltransferase, Cobalt-precorrin-4 Transmethylase, Domain 2"/>
    <property type="match status" value="1"/>
</dbReference>
<keyword evidence="3" id="KW-0169">Cobalamin biosynthesis</keyword>
<dbReference type="Pfam" id="PF00590">
    <property type="entry name" value="TP_methylase"/>
    <property type="match status" value="1"/>
</dbReference>
<protein>
    <submittedName>
        <fullName evidence="18">Uroporphyrinogen-III C-methyltransferase</fullName>
        <ecNumber evidence="18">2.1.1.107</ecNumber>
    </submittedName>
</protein>
<evidence type="ECO:0000256" key="2">
    <source>
        <dbReference type="ARBA" id="ARBA00005879"/>
    </source>
</evidence>
<dbReference type="InterPro" id="IPR035996">
    <property type="entry name" value="4pyrrol_Methylase_sf"/>
</dbReference>
<dbReference type="Proteomes" id="UP000526408">
    <property type="component" value="Unassembled WGS sequence"/>
</dbReference>
<dbReference type="PANTHER" id="PTHR45790">
    <property type="entry name" value="SIROHEME SYNTHASE-RELATED"/>
    <property type="match status" value="1"/>
</dbReference>
<dbReference type="PROSITE" id="PS00839">
    <property type="entry name" value="SUMT_1"/>
    <property type="match status" value="1"/>
</dbReference>
<dbReference type="AlphaFoldDB" id="A0A7X6GZJ1"/>
<dbReference type="GO" id="GO:0051266">
    <property type="term" value="F:sirohydrochlorin ferrochelatase activity"/>
    <property type="evidence" value="ECO:0007669"/>
    <property type="project" value="InterPro"/>
</dbReference>
<feature type="domain" description="Sirohaem synthase dimerisation" evidence="17">
    <location>
        <begin position="150"/>
        <end position="205"/>
    </location>
</feature>
<evidence type="ECO:0000256" key="6">
    <source>
        <dbReference type="ARBA" id="ARBA00022691"/>
    </source>
</evidence>
<evidence type="ECO:0000256" key="8">
    <source>
        <dbReference type="ARBA" id="ARBA00023027"/>
    </source>
</evidence>
<keyword evidence="5 15" id="KW-0808">Transferase</keyword>
<dbReference type="Gene3D" id="3.30.160.110">
    <property type="entry name" value="Siroheme synthase, domain 2"/>
    <property type="match status" value="1"/>
</dbReference>
<dbReference type="SUPFAM" id="SSF53790">
    <property type="entry name" value="Tetrapyrrole methylase"/>
    <property type="match status" value="1"/>
</dbReference>
<dbReference type="SUPFAM" id="SSF51735">
    <property type="entry name" value="NAD(P)-binding Rossmann-fold domains"/>
    <property type="match status" value="1"/>
</dbReference>
<dbReference type="RefSeq" id="WP_168622826.1">
    <property type="nucleotide sequence ID" value="NZ_JAAZQQ010000002.1"/>
</dbReference>
<organism evidence="18 19">
    <name type="scientific">Roseicyclus persicicus</name>
    <dbReference type="NCBI Taxonomy" id="2650661"/>
    <lineage>
        <taxon>Bacteria</taxon>
        <taxon>Pseudomonadati</taxon>
        <taxon>Pseudomonadota</taxon>
        <taxon>Alphaproteobacteria</taxon>
        <taxon>Rhodobacterales</taxon>
        <taxon>Roseobacteraceae</taxon>
        <taxon>Roseicyclus</taxon>
    </lineage>
</organism>
<evidence type="ECO:0000256" key="13">
    <source>
        <dbReference type="ARBA" id="ARBA00047561"/>
    </source>
</evidence>
<gene>
    <name evidence="18" type="primary">cobA</name>
    <name evidence="18" type="ORF">HCU73_07600</name>
</gene>
<comment type="caution">
    <text evidence="18">The sequence shown here is derived from an EMBL/GenBank/DDBJ whole genome shotgun (WGS) entry which is preliminary data.</text>
</comment>
<dbReference type="CDD" id="cd11642">
    <property type="entry name" value="SUMT"/>
    <property type="match status" value="1"/>
</dbReference>
<evidence type="ECO:0000256" key="10">
    <source>
        <dbReference type="ARBA" id="ARBA00023244"/>
    </source>
</evidence>
<dbReference type="EC" id="2.1.1.107" evidence="18"/>
<evidence type="ECO:0000313" key="18">
    <source>
        <dbReference type="EMBL" id="NKX44453.1"/>
    </source>
</evidence>
<evidence type="ECO:0000256" key="3">
    <source>
        <dbReference type="ARBA" id="ARBA00022573"/>
    </source>
</evidence>
<dbReference type="InterPro" id="IPR006367">
    <property type="entry name" value="Sirohaem_synthase_N"/>
</dbReference>
<dbReference type="EMBL" id="JAAZQQ010000002">
    <property type="protein sequence ID" value="NKX44453.1"/>
    <property type="molecule type" value="Genomic_DNA"/>
</dbReference>
<comment type="catalytic activity">
    <reaction evidence="13">
        <text>precorrin-2 + NAD(+) = sirohydrochlorin + NADH + 2 H(+)</text>
        <dbReference type="Rhea" id="RHEA:15613"/>
        <dbReference type="ChEBI" id="CHEBI:15378"/>
        <dbReference type="ChEBI" id="CHEBI:57540"/>
        <dbReference type="ChEBI" id="CHEBI:57945"/>
        <dbReference type="ChEBI" id="CHEBI:58351"/>
        <dbReference type="ChEBI" id="CHEBI:58827"/>
        <dbReference type="EC" id="1.3.1.76"/>
    </reaction>
</comment>
<dbReference type="InterPro" id="IPR003043">
    <property type="entry name" value="Uropor_MeTrfase_CS"/>
</dbReference>
<feature type="domain" description="Tetrapyrrole methylase" evidence="16">
    <location>
        <begin position="220"/>
        <end position="428"/>
    </location>
</feature>
<comment type="pathway">
    <text evidence="12">Porphyrin-containing compound metabolism; siroheme biosynthesis; precorrin-2 from uroporphyrinogen III: step 1/1.</text>
</comment>
<evidence type="ECO:0000256" key="1">
    <source>
        <dbReference type="ARBA" id="ARBA00005010"/>
    </source>
</evidence>
<dbReference type="GO" id="GO:0032259">
    <property type="term" value="P:methylation"/>
    <property type="evidence" value="ECO:0007669"/>
    <property type="project" value="UniProtKB-KW"/>
</dbReference>
<evidence type="ECO:0000256" key="14">
    <source>
        <dbReference type="PIRSR" id="PIRSR036426-1"/>
    </source>
</evidence>
<dbReference type="NCBIfam" id="TIGR01469">
    <property type="entry name" value="cobA_cysG_Cterm"/>
    <property type="match status" value="1"/>
</dbReference>
<evidence type="ECO:0000256" key="7">
    <source>
        <dbReference type="ARBA" id="ARBA00023002"/>
    </source>
</evidence>
<keyword evidence="8" id="KW-0520">NAD</keyword>
<keyword evidence="19" id="KW-1185">Reference proteome</keyword>
<dbReference type="Pfam" id="PF13241">
    <property type="entry name" value="NAD_binding_7"/>
    <property type="match status" value="1"/>
</dbReference>
<keyword evidence="6" id="KW-0949">S-adenosyl-L-methionine</keyword>
<evidence type="ECO:0000259" key="17">
    <source>
        <dbReference type="Pfam" id="PF10414"/>
    </source>
</evidence>
<dbReference type="Gene3D" id="1.10.8.210">
    <property type="entry name" value="Sirohaem synthase, dimerisation domain"/>
    <property type="match status" value="1"/>
</dbReference>
<evidence type="ECO:0000256" key="12">
    <source>
        <dbReference type="ARBA" id="ARBA00025705"/>
    </source>
</evidence>
<dbReference type="InterPro" id="IPR014777">
    <property type="entry name" value="4pyrrole_Mease_sub1"/>
</dbReference>
<dbReference type="InterPro" id="IPR019478">
    <property type="entry name" value="Sirohaem_synthase_dimer_dom"/>
</dbReference>
<evidence type="ECO:0000256" key="5">
    <source>
        <dbReference type="ARBA" id="ARBA00022679"/>
    </source>
</evidence>
<dbReference type="NCBIfam" id="NF004790">
    <property type="entry name" value="PRK06136.1"/>
    <property type="match status" value="1"/>
</dbReference>
<dbReference type="PROSITE" id="PS00840">
    <property type="entry name" value="SUMT_2"/>
    <property type="match status" value="1"/>
</dbReference>
<comment type="pathway">
    <text evidence="1">Porphyrin-containing compound metabolism; siroheme biosynthesis; sirohydrochlorin from precorrin-2: step 1/1.</text>
</comment>
<dbReference type="InterPro" id="IPR037115">
    <property type="entry name" value="Sirohaem_synt_dimer_dom_sf"/>
</dbReference>
<dbReference type="PIRSF" id="PIRSF036426">
    <property type="entry name" value="Sirohaem_synth"/>
    <property type="match status" value="1"/>
</dbReference>
<dbReference type="FunFam" id="3.40.1010.10:FF:000001">
    <property type="entry name" value="Siroheme synthase"/>
    <property type="match status" value="1"/>
</dbReference>
<dbReference type="GO" id="GO:0004851">
    <property type="term" value="F:uroporphyrin-III C-methyltransferase activity"/>
    <property type="evidence" value="ECO:0007669"/>
    <property type="project" value="UniProtKB-EC"/>
</dbReference>
<feature type="active site" description="Proton donor" evidence="14">
    <location>
        <position position="272"/>
    </location>
</feature>
<keyword evidence="4 15" id="KW-0489">Methyltransferase</keyword>
<evidence type="ECO:0000256" key="4">
    <source>
        <dbReference type="ARBA" id="ARBA00022603"/>
    </source>
</evidence>
<proteinExistence type="inferred from homology"/>
<dbReference type="GO" id="GO:0043115">
    <property type="term" value="F:precorrin-2 dehydrogenase activity"/>
    <property type="evidence" value="ECO:0007669"/>
    <property type="project" value="UniProtKB-EC"/>
</dbReference>
<evidence type="ECO:0000313" key="19">
    <source>
        <dbReference type="Proteomes" id="UP000526408"/>
    </source>
</evidence>
<name>A0A7X6GZJ1_9RHOB</name>
<accession>A0A7X6GZJ1</accession>
<dbReference type="Gene3D" id="3.40.1010.10">
    <property type="entry name" value="Cobalt-precorrin-4 Transmethylase, Domain 1"/>
    <property type="match status" value="1"/>
</dbReference>
<evidence type="ECO:0000259" key="16">
    <source>
        <dbReference type="Pfam" id="PF00590"/>
    </source>
</evidence>
<dbReference type="InterPro" id="IPR036291">
    <property type="entry name" value="NAD(P)-bd_dom_sf"/>
</dbReference>
<dbReference type="Pfam" id="PF10414">
    <property type="entry name" value="CysG_dimeriser"/>
    <property type="match status" value="1"/>
</dbReference>
<dbReference type="GO" id="GO:0009236">
    <property type="term" value="P:cobalamin biosynthetic process"/>
    <property type="evidence" value="ECO:0007669"/>
    <property type="project" value="UniProtKB-KW"/>
</dbReference>
<dbReference type="GO" id="GO:0051287">
    <property type="term" value="F:NAD binding"/>
    <property type="evidence" value="ECO:0007669"/>
    <property type="project" value="InterPro"/>
</dbReference>
<dbReference type="Gene3D" id="3.40.50.720">
    <property type="entry name" value="NAD(P)-binding Rossmann-like Domain"/>
    <property type="match status" value="1"/>
</dbReference>
<reference evidence="18 19" key="1">
    <citation type="submission" date="2020-04" db="EMBL/GenBank/DDBJ databases">
        <authorList>
            <person name="Yoon J."/>
        </authorList>
    </citation>
    <scope>NUCLEOTIDE SEQUENCE [LARGE SCALE GENOMIC DNA]</scope>
    <source>
        <strain evidence="18 19">KMU-115</strain>
    </source>
</reference>
<dbReference type="NCBIfam" id="TIGR01470">
    <property type="entry name" value="cysG_Nterm"/>
    <property type="match status" value="1"/>
</dbReference>
<dbReference type="InterPro" id="IPR006366">
    <property type="entry name" value="CobA/CysG_C"/>
</dbReference>
<keyword evidence="7" id="KW-0560">Oxidoreductase</keyword>
<keyword evidence="10" id="KW-0627">Porphyrin biosynthesis</keyword>
<dbReference type="PANTHER" id="PTHR45790:SF3">
    <property type="entry name" value="S-ADENOSYL-L-METHIONINE-DEPENDENT UROPORPHYRINOGEN III METHYLTRANSFERASE, CHLOROPLASTIC"/>
    <property type="match status" value="1"/>
</dbReference>
<dbReference type="GO" id="GO:0019354">
    <property type="term" value="P:siroheme biosynthetic process"/>
    <property type="evidence" value="ECO:0007669"/>
    <property type="project" value="UniProtKB-UniPathway"/>
</dbReference>
<dbReference type="InterPro" id="IPR050161">
    <property type="entry name" value="Siro_Cobalamin_biosynth"/>
</dbReference>
<dbReference type="InterPro" id="IPR000878">
    <property type="entry name" value="4pyrrol_Mease"/>
</dbReference>
<dbReference type="UniPathway" id="UPA00262">
    <property type="reaction ID" value="UER00211"/>
</dbReference>
<comment type="similarity">
    <text evidence="2 15">Belongs to the precorrin methyltransferase family.</text>
</comment>
<evidence type="ECO:0000256" key="9">
    <source>
        <dbReference type="ARBA" id="ARBA00023239"/>
    </source>
</evidence>
<sequence>MKSFPMFIRTTGRRVVIAGGGEQAAQKARLILKTDARIVLAAPTLDDELAALVAAGRAEAHAGPVTAALFEGAAMAFVATGCPGWDASLHALAQAARCPVNVVDRPELCDITTPSIVDRDPVVVAIGTEGTAPVLGRALKTQIETMLPANIGGLAALAGRLRASVAAAVPRAGRRAFWAWVFTGAPRAAWARGAEREAAQAIKAAIAAGGAPGAEAAGSIALVGAGPGARDLLTLRAVARLQEADVIFYDRLVDEEVLELARRDADRVFVGKHVGAHAWPQDRINAVIVAEARKGRRVVRLKSGDPGIFGRAGEEIDAARAAGIPVEIVPGVTAASAAGAALGHSLTERGVSDTLVLSTGTGRAEDPLPDCTRFAGPGTTTAIYMGVRQADRICAALRARGLPEAARIELCIDVSKPTQRLVATTLAGLCDRILHDGISGCAILLITWPVPAACAGADPVRPRAGLAVA</sequence>
<dbReference type="NCBIfam" id="NF007922">
    <property type="entry name" value="PRK10637.1"/>
    <property type="match status" value="1"/>
</dbReference>